<organism evidence="2 3">
    <name type="scientific">Ramazzottius varieornatus</name>
    <name type="common">Water bear</name>
    <name type="synonym">Tardigrade</name>
    <dbReference type="NCBI Taxonomy" id="947166"/>
    <lineage>
        <taxon>Eukaryota</taxon>
        <taxon>Metazoa</taxon>
        <taxon>Ecdysozoa</taxon>
        <taxon>Tardigrada</taxon>
        <taxon>Eutardigrada</taxon>
        <taxon>Parachela</taxon>
        <taxon>Hypsibioidea</taxon>
        <taxon>Ramazzottiidae</taxon>
        <taxon>Ramazzottius</taxon>
    </lineage>
</organism>
<feature type="compositionally biased region" description="Acidic residues" evidence="1">
    <location>
        <begin position="73"/>
        <end position="96"/>
    </location>
</feature>
<protein>
    <recommendedName>
        <fullName evidence="4">Transcription factor CBF/NF-Y/archaeal histone domain-containing protein</fullName>
    </recommendedName>
</protein>
<reference evidence="2 3" key="1">
    <citation type="journal article" date="2016" name="Nat. Commun.">
        <title>Extremotolerant tardigrade genome and improved radiotolerance of human cultured cells by tardigrade-unique protein.</title>
        <authorList>
            <person name="Hashimoto T."/>
            <person name="Horikawa D.D."/>
            <person name="Saito Y."/>
            <person name="Kuwahara H."/>
            <person name="Kozuka-Hata H."/>
            <person name="Shin-I T."/>
            <person name="Minakuchi Y."/>
            <person name="Ohishi K."/>
            <person name="Motoyama A."/>
            <person name="Aizu T."/>
            <person name="Enomoto A."/>
            <person name="Kondo K."/>
            <person name="Tanaka S."/>
            <person name="Hara Y."/>
            <person name="Koshikawa S."/>
            <person name="Sagara H."/>
            <person name="Miura T."/>
            <person name="Yokobori S."/>
            <person name="Miyagawa K."/>
            <person name="Suzuki Y."/>
            <person name="Kubo T."/>
            <person name="Oyama M."/>
            <person name="Kohara Y."/>
            <person name="Fujiyama A."/>
            <person name="Arakawa K."/>
            <person name="Katayama T."/>
            <person name="Toyoda A."/>
            <person name="Kunieda T."/>
        </authorList>
    </citation>
    <scope>NUCLEOTIDE SEQUENCE [LARGE SCALE GENOMIC DNA]</scope>
    <source>
        <strain evidence="2 3">YOKOZUNA-1</strain>
    </source>
</reference>
<feature type="region of interest" description="Disordered" evidence="1">
    <location>
        <begin position="390"/>
        <end position="410"/>
    </location>
</feature>
<dbReference type="SUPFAM" id="SSF47113">
    <property type="entry name" value="Histone-fold"/>
    <property type="match status" value="1"/>
</dbReference>
<dbReference type="EMBL" id="BDGG01000004">
    <property type="protein sequence ID" value="GAU97369.1"/>
    <property type="molecule type" value="Genomic_DNA"/>
</dbReference>
<gene>
    <name evidence="2" type="primary">RvY_08681-1</name>
    <name evidence="2" type="synonym">RvY_08681.1</name>
    <name evidence="2" type="ORF">RvY_08681</name>
</gene>
<sequence>MNRSPGPKSPRQAEGRVDDSSNRGTGIPRTNEESDDDDVLMDDDDREEKTESSDESEEEARPNAQRSATSGESESDEKDTTMEDDDDDSTVDDSDSSETSNTPGDTSLTVDEIDQLIRDHPTHFVPPPRKLPDLAKIAASAGVLSSHLAAKIAEEEVKPDVDEESTPEVEKKEVEEVFDKKPQKNASVVPVPTTFFSPKQMRRIMAHVTSLHDIRISHPSVKAVSIAMEHFIRTFIQEAYRHAQRSASPRTVVDYEDLSYVAQHFTSLYFLQDFVPPAQTANVVLRTLLENDGYDVDTDLQPPSRTNAARGSTDAARKPGSFNFSSRAPLSGSKAAAAPVGLPTNGTPEQLAVSPPSPVIDEEESDDPELIARRRALLRIARKWDGAHVTSNWRNSSRPLSKPKSKPNPKVITVKLTPKKRPSLVPAAAKKRVTN</sequence>
<feature type="region of interest" description="Disordered" evidence="1">
    <location>
        <begin position="295"/>
        <end position="367"/>
    </location>
</feature>
<evidence type="ECO:0008006" key="4">
    <source>
        <dbReference type="Google" id="ProtNLM"/>
    </source>
</evidence>
<accession>A0A1D1V6R1</accession>
<feature type="compositionally biased region" description="Acidic residues" evidence="1">
    <location>
        <begin position="33"/>
        <end position="46"/>
    </location>
</feature>
<feature type="compositionally biased region" description="Polar residues" evidence="1">
    <location>
        <begin position="301"/>
        <end position="310"/>
    </location>
</feature>
<dbReference type="Proteomes" id="UP000186922">
    <property type="component" value="Unassembled WGS sequence"/>
</dbReference>
<name>A0A1D1V6R1_RAMVA</name>
<evidence type="ECO:0000313" key="2">
    <source>
        <dbReference type="EMBL" id="GAU97369.1"/>
    </source>
</evidence>
<dbReference type="Gene3D" id="1.10.20.10">
    <property type="entry name" value="Histone, subunit A"/>
    <property type="match status" value="1"/>
</dbReference>
<dbReference type="InterPro" id="IPR009072">
    <property type="entry name" value="Histone-fold"/>
</dbReference>
<evidence type="ECO:0000256" key="1">
    <source>
        <dbReference type="SAM" id="MobiDB-lite"/>
    </source>
</evidence>
<dbReference type="OrthoDB" id="1291358at2759"/>
<dbReference type="AlphaFoldDB" id="A0A1D1V6R1"/>
<feature type="compositionally biased region" description="Basic and acidic residues" evidence="1">
    <location>
        <begin position="11"/>
        <end position="21"/>
    </location>
</feature>
<dbReference type="GO" id="GO:0046982">
    <property type="term" value="F:protein heterodimerization activity"/>
    <property type="evidence" value="ECO:0007669"/>
    <property type="project" value="InterPro"/>
</dbReference>
<feature type="region of interest" description="Disordered" evidence="1">
    <location>
        <begin position="156"/>
        <end position="176"/>
    </location>
</feature>
<evidence type="ECO:0000313" key="3">
    <source>
        <dbReference type="Proteomes" id="UP000186922"/>
    </source>
</evidence>
<proteinExistence type="predicted"/>
<comment type="caution">
    <text evidence="2">The sequence shown here is derived from an EMBL/GenBank/DDBJ whole genome shotgun (WGS) entry which is preliminary data.</text>
</comment>
<feature type="region of interest" description="Disordered" evidence="1">
    <location>
        <begin position="1"/>
        <end position="115"/>
    </location>
</feature>
<keyword evidence="3" id="KW-1185">Reference proteome</keyword>